<evidence type="ECO:0000259" key="6">
    <source>
        <dbReference type="PROSITE" id="PS50405"/>
    </source>
</evidence>
<dbReference type="SFLD" id="SFLDG00358">
    <property type="entry name" value="Main_(cytGST)"/>
    <property type="match status" value="1"/>
</dbReference>
<gene>
    <name evidence="7" type="ORF">ASPCAL03351</name>
</gene>
<dbReference type="OMA" id="AWMQRIT"/>
<dbReference type="EMBL" id="CDMC01000003">
    <property type="protein sequence ID" value="CEL02179.1"/>
    <property type="molecule type" value="Genomic_DNA"/>
</dbReference>
<feature type="domain" description="GST N-terminal" evidence="5">
    <location>
        <begin position="3"/>
        <end position="85"/>
    </location>
</feature>
<dbReference type="InterPro" id="IPR004045">
    <property type="entry name" value="Glutathione_S-Trfase_N"/>
</dbReference>
<name>A0A0U5FS63_ASPCI</name>
<evidence type="ECO:0000313" key="8">
    <source>
        <dbReference type="Proteomes" id="UP000054771"/>
    </source>
</evidence>
<dbReference type="Gene3D" id="3.40.30.10">
    <property type="entry name" value="Glutaredoxin"/>
    <property type="match status" value="1"/>
</dbReference>
<dbReference type="PROSITE" id="PS50405">
    <property type="entry name" value="GST_CTER"/>
    <property type="match status" value="1"/>
</dbReference>
<dbReference type="AlphaFoldDB" id="A0A0U5FS63"/>
<dbReference type="Proteomes" id="UP000054771">
    <property type="component" value="Unassembled WGS sequence"/>
</dbReference>
<comment type="similarity">
    <text evidence="4">Belongs to the GST superfamily.</text>
</comment>
<dbReference type="Pfam" id="PF00043">
    <property type="entry name" value="GST_C"/>
    <property type="match status" value="1"/>
</dbReference>
<evidence type="ECO:0000256" key="2">
    <source>
        <dbReference type="ARBA" id="ARBA00022679"/>
    </source>
</evidence>
<dbReference type="PANTHER" id="PTHR43900:SF3">
    <property type="entry name" value="GLUTATHIONE S-TRANSFERASE RHO"/>
    <property type="match status" value="1"/>
</dbReference>
<dbReference type="OrthoDB" id="4453903at2759"/>
<dbReference type="InterPro" id="IPR036282">
    <property type="entry name" value="Glutathione-S-Trfase_C_sf"/>
</dbReference>
<dbReference type="SUPFAM" id="SSF52833">
    <property type="entry name" value="Thioredoxin-like"/>
    <property type="match status" value="1"/>
</dbReference>
<dbReference type="Gene3D" id="1.20.1050.10">
    <property type="match status" value="1"/>
</dbReference>
<dbReference type="Pfam" id="PF02798">
    <property type="entry name" value="GST_N"/>
    <property type="match status" value="1"/>
</dbReference>
<evidence type="ECO:0000256" key="4">
    <source>
        <dbReference type="RuleBase" id="RU003494"/>
    </source>
</evidence>
<dbReference type="FunFam" id="3.40.30.10:FF:000016">
    <property type="entry name" value="Glutathione S-transferase F2"/>
    <property type="match status" value="1"/>
</dbReference>
<feature type="domain" description="GST C-terminal" evidence="6">
    <location>
        <begin position="90"/>
        <end position="213"/>
    </location>
</feature>
<dbReference type="GO" id="GO:0005737">
    <property type="term" value="C:cytoplasm"/>
    <property type="evidence" value="ECO:0007669"/>
    <property type="project" value="TreeGrafter"/>
</dbReference>
<sequence>MSPVSKVYGATYSTCTQRVLFLLEELGIPYELVSISMKEGEHKTPTFVDQQHPFGRLPAFEDATTKVFESRAICYYLAAKYGGPLRPPCEDVKLSRFQQAASVEYSYFDPPITQLAYQKLFKRQMGQGEPDEQLVHECERRIQECLDYYEQLLGEDEYLAGKKFTLVDIFHAPWIAFLSRLEMESDISSRKNLNAWWDRVRNRPAWMAVTNMA</sequence>
<dbReference type="SFLD" id="SFLDS00019">
    <property type="entry name" value="Glutathione_Transferase_(cytos"/>
    <property type="match status" value="1"/>
</dbReference>
<evidence type="ECO:0000256" key="3">
    <source>
        <dbReference type="ARBA" id="ARBA00047960"/>
    </source>
</evidence>
<dbReference type="SUPFAM" id="SSF47616">
    <property type="entry name" value="GST C-terminal domain-like"/>
    <property type="match status" value="1"/>
</dbReference>
<accession>A0A0U5FS63</accession>
<evidence type="ECO:0000313" key="7">
    <source>
        <dbReference type="EMBL" id="CEL02179.1"/>
    </source>
</evidence>
<dbReference type="InterPro" id="IPR010987">
    <property type="entry name" value="Glutathione-S-Trfase_C-like"/>
</dbReference>
<dbReference type="InterPro" id="IPR040079">
    <property type="entry name" value="Glutathione_S-Trfase"/>
</dbReference>
<dbReference type="STRING" id="454130.A0A0U5FS63"/>
<proteinExistence type="inferred from homology"/>
<dbReference type="GO" id="GO:0004364">
    <property type="term" value="F:glutathione transferase activity"/>
    <property type="evidence" value="ECO:0007669"/>
    <property type="project" value="UniProtKB-EC"/>
</dbReference>
<dbReference type="PANTHER" id="PTHR43900">
    <property type="entry name" value="GLUTATHIONE S-TRANSFERASE RHO"/>
    <property type="match status" value="1"/>
</dbReference>
<reference evidence="8" key="1">
    <citation type="journal article" date="2016" name="Genome Announc.">
        <title>Draft genome sequences of fungus Aspergillus calidoustus.</title>
        <authorList>
            <person name="Horn F."/>
            <person name="Linde J."/>
            <person name="Mattern D.J."/>
            <person name="Walther G."/>
            <person name="Guthke R."/>
            <person name="Scherlach K."/>
            <person name="Martin K."/>
            <person name="Brakhage A.A."/>
            <person name="Petzke L."/>
            <person name="Valiante V."/>
        </authorList>
    </citation>
    <scope>NUCLEOTIDE SEQUENCE [LARGE SCALE GENOMIC DNA]</scope>
    <source>
        <strain evidence="8">SF006504</strain>
    </source>
</reference>
<dbReference type="PROSITE" id="PS50404">
    <property type="entry name" value="GST_NTER"/>
    <property type="match status" value="1"/>
</dbReference>
<dbReference type="InterPro" id="IPR004046">
    <property type="entry name" value="GST_C"/>
</dbReference>
<dbReference type="GO" id="GO:0043295">
    <property type="term" value="F:glutathione binding"/>
    <property type="evidence" value="ECO:0007669"/>
    <property type="project" value="TreeGrafter"/>
</dbReference>
<dbReference type="InterPro" id="IPR036249">
    <property type="entry name" value="Thioredoxin-like_sf"/>
</dbReference>
<keyword evidence="2" id="KW-0808">Transferase</keyword>
<comment type="catalytic activity">
    <reaction evidence="3">
        <text>RX + glutathione = an S-substituted glutathione + a halide anion + H(+)</text>
        <dbReference type="Rhea" id="RHEA:16437"/>
        <dbReference type="ChEBI" id="CHEBI:15378"/>
        <dbReference type="ChEBI" id="CHEBI:16042"/>
        <dbReference type="ChEBI" id="CHEBI:17792"/>
        <dbReference type="ChEBI" id="CHEBI:57925"/>
        <dbReference type="ChEBI" id="CHEBI:90779"/>
        <dbReference type="EC" id="2.5.1.18"/>
    </reaction>
</comment>
<protein>
    <recommendedName>
        <fullName evidence="1">glutathione transferase</fullName>
        <ecNumber evidence="1">2.5.1.18</ecNumber>
    </recommendedName>
</protein>
<organism evidence="7 8">
    <name type="scientific">Aspergillus calidoustus</name>
    <dbReference type="NCBI Taxonomy" id="454130"/>
    <lineage>
        <taxon>Eukaryota</taxon>
        <taxon>Fungi</taxon>
        <taxon>Dikarya</taxon>
        <taxon>Ascomycota</taxon>
        <taxon>Pezizomycotina</taxon>
        <taxon>Eurotiomycetes</taxon>
        <taxon>Eurotiomycetidae</taxon>
        <taxon>Eurotiales</taxon>
        <taxon>Aspergillaceae</taxon>
        <taxon>Aspergillus</taxon>
        <taxon>Aspergillus subgen. Nidulantes</taxon>
    </lineage>
</organism>
<keyword evidence="8" id="KW-1185">Reference proteome</keyword>
<dbReference type="GO" id="GO:0006749">
    <property type="term" value="P:glutathione metabolic process"/>
    <property type="evidence" value="ECO:0007669"/>
    <property type="project" value="TreeGrafter"/>
</dbReference>
<evidence type="ECO:0000259" key="5">
    <source>
        <dbReference type="PROSITE" id="PS50404"/>
    </source>
</evidence>
<evidence type="ECO:0000256" key="1">
    <source>
        <dbReference type="ARBA" id="ARBA00012452"/>
    </source>
</evidence>
<dbReference type="EC" id="2.5.1.18" evidence="1"/>